<proteinExistence type="predicted"/>
<sequence>MSASSGQVKAMKAVAREPQAQLPGKVAPMALFPREPSQQYPVHCAGAGVGSIMLPGTSA</sequence>
<accession>A0ABQ3AN34</accession>
<name>A0ABQ3AN34_9GAMM</name>
<protein>
    <submittedName>
        <fullName evidence="1">Uncharacterized protein</fullName>
    </submittedName>
</protein>
<evidence type="ECO:0000313" key="2">
    <source>
        <dbReference type="Proteomes" id="UP000601597"/>
    </source>
</evidence>
<organism evidence="1 2">
    <name type="scientific">Marinobacter zhanjiangensis</name>
    <dbReference type="NCBI Taxonomy" id="578215"/>
    <lineage>
        <taxon>Bacteria</taxon>
        <taxon>Pseudomonadati</taxon>
        <taxon>Pseudomonadota</taxon>
        <taxon>Gammaproteobacteria</taxon>
        <taxon>Pseudomonadales</taxon>
        <taxon>Marinobacteraceae</taxon>
        <taxon>Marinobacter</taxon>
    </lineage>
</organism>
<evidence type="ECO:0000313" key="1">
    <source>
        <dbReference type="EMBL" id="GGY58193.1"/>
    </source>
</evidence>
<dbReference type="Proteomes" id="UP000601597">
    <property type="component" value="Unassembled WGS sequence"/>
</dbReference>
<gene>
    <name evidence="1" type="ORF">GCM10007071_00330</name>
</gene>
<comment type="caution">
    <text evidence="1">The sequence shown here is derived from an EMBL/GenBank/DDBJ whole genome shotgun (WGS) entry which is preliminary data.</text>
</comment>
<dbReference type="EMBL" id="BMXV01000001">
    <property type="protein sequence ID" value="GGY58193.1"/>
    <property type="molecule type" value="Genomic_DNA"/>
</dbReference>
<keyword evidence="2" id="KW-1185">Reference proteome</keyword>
<reference evidence="2" key="1">
    <citation type="journal article" date="2019" name="Int. J. Syst. Evol. Microbiol.">
        <title>The Global Catalogue of Microorganisms (GCM) 10K type strain sequencing project: providing services to taxonomists for standard genome sequencing and annotation.</title>
        <authorList>
            <consortium name="The Broad Institute Genomics Platform"/>
            <consortium name="The Broad Institute Genome Sequencing Center for Infectious Disease"/>
            <person name="Wu L."/>
            <person name="Ma J."/>
        </authorList>
    </citation>
    <scope>NUCLEOTIDE SEQUENCE [LARGE SCALE GENOMIC DNA]</scope>
    <source>
        <strain evidence="2">KCTC 22280</strain>
    </source>
</reference>